<dbReference type="InterPro" id="IPR058982">
    <property type="entry name" value="Beta-barrel_AprE"/>
</dbReference>
<feature type="coiled-coil region" evidence="10">
    <location>
        <begin position="194"/>
        <end position="221"/>
    </location>
</feature>
<dbReference type="KEGG" id="cfh:C1707_08025"/>
<dbReference type="SUPFAM" id="SSF111369">
    <property type="entry name" value="HlyD-like secretion proteins"/>
    <property type="match status" value="1"/>
</dbReference>
<evidence type="ECO:0000256" key="10">
    <source>
        <dbReference type="SAM" id="Coils"/>
    </source>
</evidence>
<evidence type="ECO:0000256" key="7">
    <source>
        <dbReference type="ARBA" id="ARBA00022989"/>
    </source>
</evidence>
<dbReference type="AlphaFoldDB" id="A0A2N5CRB1"/>
<evidence type="ECO:0000256" key="5">
    <source>
        <dbReference type="ARBA" id="ARBA00022519"/>
    </source>
</evidence>
<name>A0A2N5CRB1_9CAUL</name>
<gene>
    <name evidence="13" type="ORF">C1707_08025</name>
    <name evidence="14" type="ORF">CFHF_15875</name>
</gene>
<dbReference type="PANTHER" id="PTHR30386:SF27">
    <property type="entry name" value="MEMBRANE FUSION PROTEIN (MFP) FAMILY PROTEIN"/>
    <property type="match status" value="1"/>
</dbReference>
<dbReference type="EMBL" id="CP026100">
    <property type="protein sequence ID" value="AYV46205.1"/>
    <property type="molecule type" value="Genomic_DNA"/>
</dbReference>
<keyword evidence="5 9" id="KW-0997">Cell inner membrane</keyword>
<dbReference type="GO" id="GO:0009306">
    <property type="term" value="P:protein secretion"/>
    <property type="evidence" value="ECO:0007669"/>
    <property type="project" value="InterPro"/>
</dbReference>
<feature type="domain" description="AprE-like long alpha-helical hairpin" evidence="11">
    <location>
        <begin position="125"/>
        <end position="308"/>
    </location>
</feature>
<feature type="coiled-coil region" evidence="10">
    <location>
        <begin position="246"/>
        <end position="280"/>
    </location>
</feature>
<dbReference type="OrthoDB" id="9810980at2"/>
<evidence type="ECO:0000256" key="9">
    <source>
        <dbReference type="RuleBase" id="RU365093"/>
    </source>
</evidence>
<keyword evidence="10" id="KW-0175">Coiled coil</keyword>
<evidence type="ECO:0000313" key="13">
    <source>
        <dbReference type="EMBL" id="AYV46205.1"/>
    </source>
</evidence>
<dbReference type="NCBIfam" id="TIGR01843">
    <property type="entry name" value="type_I_hlyD"/>
    <property type="match status" value="1"/>
</dbReference>
<dbReference type="RefSeq" id="WP_101713971.1">
    <property type="nucleotide sequence ID" value="NZ_CP026100.1"/>
</dbReference>
<reference evidence="13 16" key="2">
    <citation type="submission" date="2018-01" db="EMBL/GenBank/DDBJ databases">
        <title>Complete genome sequence of Caulobacter flavus RHGG3.</title>
        <authorList>
            <person name="Yang E."/>
        </authorList>
    </citation>
    <scope>NUCLEOTIDE SEQUENCE [LARGE SCALE GENOMIC DNA]</scope>
    <source>
        <strain evidence="13 16">RHGG3</strain>
    </source>
</reference>
<evidence type="ECO:0000259" key="12">
    <source>
        <dbReference type="Pfam" id="PF26002"/>
    </source>
</evidence>
<feature type="domain" description="AprE-like beta-barrel" evidence="12">
    <location>
        <begin position="351"/>
        <end position="440"/>
    </location>
</feature>
<evidence type="ECO:0000256" key="2">
    <source>
        <dbReference type="ARBA" id="ARBA00009477"/>
    </source>
</evidence>
<comment type="similarity">
    <text evidence="2 9">Belongs to the membrane fusion protein (MFP) (TC 8.A.1) family.</text>
</comment>
<dbReference type="Gene3D" id="2.40.50.100">
    <property type="match status" value="1"/>
</dbReference>
<evidence type="ECO:0000256" key="4">
    <source>
        <dbReference type="ARBA" id="ARBA00022475"/>
    </source>
</evidence>
<comment type="subcellular location">
    <subcellularLocation>
        <location evidence="1 9">Cell inner membrane</location>
        <topology evidence="1 9">Single-pass membrane protein</topology>
    </subcellularLocation>
</comment>
<keyword evidence="6" id="KW-0812">Transmembrane</keyword>
<evidence type="ECO:0000259" key="11">
    <source>
        <dbReference type="Pfam" id="PF25994"/>
    </source>
</evidence>
<evidence type="ECO:0000256" key="3">
    <source>
        <dbReference type="ARBA" id="ARBA00022448"/>
    </source>
</evidence>
<dbReference type="PRINTS" id="PR01490">
    <property type="entry name" value="RTXTOXIND"/>
</dbReference>
<keyword evidence="3 9" id="KW-0813">Transport</keyword>
<dbReference type="GO" id="GO:0005886">
    <property type="term" value="C:plasma membrane"/>
    <property type="evidence" value="ECO:0007669"/>
    <property type="project" value="UniProtKB-SubCell"/>
</dbReference>
<evidence type="ECO:0000256" key="8">
    <source>
        <dbReference type="ARBA" id="ARBA00023136"/>
    </source>
</evidence>
<sequence>MSLSTHLRVFARAWGDENRRSAKARQRVEPGFLAAALEVVETPPSPIGRAISWTIIAGAVGALVWSCWAKVDTVAVAEGRLVPTGRLRSVEPSDPGTVRAIAVREGERVRPGQLLIALDPTVAEADAESAVTELSTAGLTLARANALLAYAAGHGGAVIAPSDAEPSAVEAERQLVAARIQAFEAKRASLGERRVGAEASARQAQAEIVKLQRTLPILQRQLDDQKGLEAKGYGARQKLLQQEQALVAAEQDLIAQQGRLDEARAQVASLARDAAELREQFVGQAAQERAEAEGLSATRADALRKAEQKRQLQTLTAPVGGVVQAVSVTTLGEVAETGKALVTIVPDGEALVVEALVLNKDAGFVRVGDHAVIKLEAYPFTRYGTLDGEVAQISPDAIVDEKRGLVFPVRVKVSRSQLSVDGRRALLSAGMSASVEIVTGKRRVIDFIWSPVAKTVSEAGRER</sequence>
<dbReference type="Gene3D" id="2.40.30.170">
    <property type="match status" value="1"/>
</dbReference>
<dbReference type="Gene3D" id="1.10.287.470">
    <property type="entry name" value="Helix hairpin bin"/>
    <property type="match status" value="1"/>
</dbReference>
<evidence type="ECO:0000256" key="1">
    <source>
        <dbReference type="ARBA" id="ARBA00004377"/>
    </source>
</evidence>
<dbReference type="Proteomes" id="UP000281192">
    <property type="component" value="Chromosome"/>
</dbReference>
<keyword evidence="4 9" id="KW-1003">Cell membrane</keyword>
<dbReference type="InterPro" id="IPR050739">
    <property type="entry name" value="MFP"/>
</dbReference>
<organism evidence="14 15">
    <name type="scientific">Caulobacter flavus</name>
    <dbReference type="NCBI Taxonomy" id="1679497"/>
    <lineage>
        <taxon>Bacteria</taxon>
        <taxon>Pseudomonadati</taxon>
        <taxon>Pseudomonadota</taxon>
        <taxon>Alphaproteobacteria</taxon>
        <taxon>Caulobacterales</taxon>
        <taxon>Caulobacteraceae</taxon>
        <taxon>Caulobacter</taxon>
    </lineage>
</organism>
<dbReference type="PROSITE" id="PS00543">
    <property type="entry name" value="HLYD_FAMILY"/>
    <property type="match status" value="1"/>
</dbReference>
<dbReference type="InterPro" id="IPR058781">
    <property type="entry name" value="HH_AprE-like"/>
</dbReference>
<dbReference type="InterPro" id="IPR006144">
    <property type="entry name" value="Secretion_HlyD_CS"/>
</dbReference>
<keyword evidence="8" id="KW-0472">Membrane</keyword>
<evidence type="ECO:0000256" key="6">
    <source>
        <dbReference type="ARBA" id="ARBA00022692"/>
    </source>
</evidence>
<keyword evidence="16" id="KW-1185">Reference proteome</keyword>
<evidence type="ECO:0000313" key="16">
    <source>
        <dbReference type="Proteomes" id="UP000281192"/>
    </source>
</evidence>
<dbReference type="Pfam" id="PF26002">
    <property type="entry name" value="Beta-barrel_AprE"/>
    <property type="match status" value="1"/>
</dbReference>
<dbReference type="Proteomes" id="UP000234483">
    <property type="component" value="Unassembled WGS sequence"/>
</dbReference>
<keyword evidence="7" id="KW-1133">Transmembrane helix</keyword>
<dbReference type="PANTHER" id="PTHR30386">
    <property type="entry name" value="MEMBRANE FUSION SUBUNIT OF EMRAB-TOLC MULTIDRUG EFFLUX PUMP"/>
    <property type="match status" value="1"/>
</dbReference>
<dbReference type="EMBL" id="PJRQ01000034">
    <property type="protein sequence ID" value="PLR11506.1"/>
    <property type="molecule type" value="Genomic_DNA"/>
</dbReference>
<protein>
    <recommendedName>
        <fullName evidence="9">Membrane fusion protein (MFP) family protein</fullName>
    </recommendedName>
</protein>
<reference evidence="14 15" key="1">
    <citation type="submission" date="2017-12" db="EMBL/GenBank/DDBJ databases">
        <title>The genome sequence of Caulobacter flavus CGMCC1 15093.</title>
        <authorList>
            <person name="Gao J."/>
            <person name="Mao X."/>
            <person name="Sun J."/>
        </authorList>
    </citation>
    <scope>NUCLEOTIDE SEQUENCE [LARGE SCALE GENOMIC DNA]</scope>
    <source>
        <strain evidence="14 15">CGMCC1 15093</strain>
    </source>
</reference>
<accession>A0A2N5CRB1</accession>
<proteinExistence type="inferred from homology"/>
<dbReference type="Pfam" id="PF25994">
    <property type="entry name" value="HH_AprE"/>
    <property type="match status" value="1"/>
</dbReference>
<evidence type="ECO:0000313" key="14">
    <source>
        <dbReference type="EMBL" id="PLR11506.1"/>
    </source>
</evidence>
<evidence type="ECO:0000313" key="15">
    <source>
        <dbReference type="Proteomes" id="UP000234483"/>
    </source>
</evidence>
<dbReference type="InterPro" id="IPR010129">
    <property type="entry name" value="T1SS_HlyD"/>
</dbReference>